<dbReference type="AlphaFoldDB" id="A0A5C6A669"/>
<protein>
    <submittedName>
        <fullName evidence="2">Uncharacterized protein</fullName>
    </submittedName>
</protein>
<accession>A0A5C6A669</accession>
<dbReference type="EMBL" id="SJPM01000007">
    <property type="protein sequence ID" value="TWT94880.1"/>
    <property type="molecule type" value="Genomic_DNA"/>
</dbReference>
<evidence type="ECO:0000313" key="3">
    <source>
        <dbReference type="Proteomes" id="UP000316213"/>
    </source>
</evidence>
<organism evidence="2 3">
    <name type="scientific">Neorhodopirellula pilleata</name>
    <dbReference type="NCBI Taxonomy" id="2714738"/>
    <lineage>
        <taxon>Bacteria</taxon>
        <taxon>Pseudomonadati</taxon>
        <taxon>Planctomycetota</taxon>
        <taxon>Planctomycetia</taxon>
        <taxon>Pirellulales</taxon>
        <taxon>Pirellulaceae</taxon>
        <taxon>Neorhodopirellula</taxon>
    </lineage>
</organism>
<evidence type="ECO:0000256" key="1">
    <source>
        <dbReference type="SAM" id="MobiDB-lite"/>
    </source>
</evidence>
<proteinExistence type="predicted"/>
<sequence>MNMLSAYPKRGLTLSGDTKETTKIDVPPKGQTPFRIGS</sequence>
<feature type="region of interest" description="Disordered" evidence="1">
    <location>
        <begin position="1"/>
        <end position="38"/>
    </location>
</feature>
<comment type="caution">
    <text evidence="2">The sequence shown here is derived from an EMBL/GenBank/DDBJ whole genome shotgun (WGS) entry which is preliminary data.</text>
</comment>
<keyword evidence="3" id="KW-1185">Reference proteome</keyword>
<name>A0A5C6A669_9BACT</name>
<evidence type="ECO:0000313" key="2">
    <source>
        <dbReference type="EMBL" id="TWT94880.1"/>
    </source>
</evidence>
<reference evidence="2 3" key="1">
    <citation type="submission" date="2019-02" db="EMBL/GenBank/DDBJ databases">
        <title>Deep-cultivation of Planctomycetes and their phenomic and genomic characterization uncovers novel biology.</title>
        <authorList>
            <person name="Wiegand S."/>
            <person name="Jogler M."/>
            <person name="Boedeker C."/>
            <person name="Pinto D."/>
            <person name="Vollmers J."/>
            <person name="Rivas-Marin E."/>
            <person name="Kohn T."/>
            <person name="Peeters S.H."/>
            <person name="Heuer A."/>
            <person name="Rast P."/>
            <person name="Oberbeckmann S."/>
            <person name="Bunk B."/>
            <person name="Jeske O."/>
            <person name="Meyerdierks A."/>
            <person name="Storesund J.E."/>
            <person name="Kallscheuer N."/>
            <person name="Luecker S."/>
            <person name="Lage O.M."/>
            <person name="Pohl T."/>
            <person name="Merkel B.J."/>
            <person name="Hornburger P."/>
            <person name="Mueller R.-W."/>
            <person name="Bruemmer F."/>
            <person name="Labrenz M."/>
            <person name="Spormann A.M."/>
            <person name="Op Den Camp H."/>
            <person name="Overmann J."/>
            <person name="Amann R."/>
            <person name="Jetten M.S.M."/>
            <person name="Mascher T."/>
            <person name="Medema M.H."/>
            <person name="Devos D.P."/>
            <person name="Kaster A.-K."/>
            <person name="Ovreas L."/>
            <person name="Rohde M."/>
            <person name="Galperin M.Y."/>
            <person name="Jogler C."/>
        </authorList>
    </citation>
    <scope>NUCLEOTIDE SEQUENCE [LARGE SCALE GENOMIC DNA]</scope>
    <source>
        <strain evidence="2 3">Pla100</strain>
    </source>
</reference>
<gene>
    <name evidence="2" type="ORF">Pla100_34510</name>
</gene>
<dbReference type="Proteomes" id="UP000316213">
    <property type="component" value="Unassembled WGS sequence"/>
</dbReference>